<dbReference type="AlphaFoldDB" id="M5JPT3"/>
<evidence type="ECO:0000313" key="3">
    <source>
        <dbReference type="Proteomes" id="UP000011971"/>
    </source>
</evidence>
<comment type="caution">
    <text evidence="2">The sequence shown here is derived from an EMBL/GenBank/DDBJ whole genome shotgun (WGS) entry which is preliminary data.</text>
</comment>
<keyword evidence="1" id="KW-0472">Membrane</keyword>
<keyword evidence="1" id="KW-0812">Transmembrane</keyword>
<dbReference type="STRING" id="94625.A7J42_16020"/>
<dbReference type="EMBL" id="AOGE01000023">
    <property type="protein sequence ID" value="ELT49422.1"/>
    <property type="molecule type" value="Genomic_DNA"/>
</dbReference>
<name>M5JPT3_9HYPH</name>
<reference evidence="2 3" key="1">
    <citation type="journal article" date="2013" name="Gut Pathog.">
        <title>Draft genome of Ochrobactrum intermedium strain M86 isolated from non-ulcer dyspeptic individual from India.</title>
        <authorList>
            <person name="Kulkarni G."/>
            <person name="Dhotre D."/>
            <person name="Dharne M."/>
            <person name="Shetty S."/>
            <person name="Chowdhury S."/>
            <person name="Misra V."/>
            <person name="Misra S."/>
            <person name="Patole M."/>
            <person name="Shouche Y."/>
        </authorList>
    </citation>
    <scope>NUCLEOTIDE SEQUENCE [LARGE SCALE GENOMIC DNA]</scope>
    <source>
        <strain evidence="2 3">M86</strain>
    </source>
</reference>
<feature type="transmembrane region" description="Helical" evidence="1">
    <location>
        <begin position="24"/>
        <end position="45"/>
    </location>
</feature>
<evidence type="ECO:0000256" key="1">
    <source>
        <dbReference type="SAM" id="Phobius"/>
    </source>
</evidence>
<sequence length="87" mass="9625">MTGAAETGTIAPIKKLAPTRPTIIFLKVFILCFSISMMPSLPSVYECPLNVAGKICRLPVFSPQRGMFHAASNGGDDNWFSLFHYFR</sequence>
<protein>
    <submittedName>
        <fullName evidence="2">Uncharacterized protein</fullName>
    </submittedName>
</protein>
<keyword evidence="1" id="KW-1133">Transmembrane helix</keyword>
<gene>
    <name evidence="2" type="ORF">D584_09422</name>
</gene>
<accession>M5JPT3</accession>
<proteinExistence type="predicted"/>
<dbReference type="Proteomes" id="UP000011971">
    <property type="component" value="Unassembled WGS sequence"/>
</dbReference>
<organism evidence="2 3">
    <name type="scientific">Brucella intermedia M86</name>
    <dbReference type="NCBI Taxonomy" id="1234597"/>
    <lineage>
        <taxon>Bacteria</taxon>
        <taxon>Pseudomonadati</taxon>
        <taxon>Pseudomonadota</taxon>
        <taxon>Alphaproteobacteria</taxon>
        <taxon>Hyphomicrobiales</taxon>
        <taxon>Brucellaceae</taxon>
        <taxon>Brucella/Ochrobactrum group</taxon>
        <taxon>Brucella</taxon>
    </lineage>
</organism>
<evidence type="ECO:0000313" key="2">
    <source>
        <dbReference type="EMBL" id="ELT49422.1"/>
    </source>
</evidence>